<evidence type="ECO:0000313" key="14">
    <source>
        <dbReference type="RefSeq" id="XP_033537677.1"/>
    </source>
</evidence>
<dbReference type="InterPro" id="IPR011330">
    <property type="entry name" value="Glyco_hydro/deAcase_b/a-brl"/>
</dbReference>
<dbReference type="GO" id="GO:0016810">
    <property type="term" value="F:hydrolase activity, acting on carbon-nitrogen (but not peptide) bonds"/>
    <property type="evidence" value="ECO:0007669"/>
    <property type="project" value="InterPro"/>
</dbReference>
<feature type="disulfide bond" evidence="8">
    <location>
        <begin position="90"/>
        <end position="102"/>
    </location>
</feature>
<feature type="domain" description="NodB homology" evidence="11">
    <location>
        <begin position="158"/>
        <end position="364"/>
    </location>
</feature>
<dbReference type="InterPro" id="IPR036861">
    <property type="entry name" value="Endochitinase-like_sf"/>
</dbReference>
<evidence type="ECO:0000256" key="7">
    <source>
        <dbReference type="ARBA" id="ARBA00023285"/>
    </source>
</evidence>
<dbReference type="CDD" id="cd10951">
    <property type="entry name" value="CE4_ClCDA_like"/>
    <property type="match status" value="1"/>
</dbReference>
<dbReference type="PROSITE" id="PS50941">
    <property type="entry name" value="CHIT_BIND_I_2"/>
    <property type="match status" value="1"/>
</dbReference>
<dbReference type="InterPro" id="IPR001002">
    <property type="entry name" value="Chitin-bd_1"/>
</dbReference>
<comment type="caution">
    <text evidence="8">Lacks conserved residue(s) required for the propagation of feature annotation.</text>
</comment>
<feature type="signal peptide" evidence="9">
    <location>
        <begin position="1"/>
        <end position="19"/>
    </location>
</feature>
<keyword evidence="7" id="KW-0170">Cobalt</keyword>
<evidence type="ECO:0000313" key="12">
    <source>
        <dbReference type="EMBL" id="KAF1816046.1"/>
    </source>
</evidence>
<dbReference type="GO" id="GO:0008061">
    <property type="term" value="F:chitin binding"/>
    <property type="evidence" value="ECO:0007669"/>
    <property type="project" value="UniProtKB-UniRule"/>
</dbReference>
<keyword evidence="5 12" id="KW-0378">Hydrolase</keyword>
<dbReference type="RefSeq" id="XP_033537677.1">
    <property type="nucleotide sequence ID" value="XM_033675934.1"/>
</dbReference>
<dbReference type="GO" id="GO:0005975">
    <property type="term" value="P:carbohydrate metabolic process"/>
    <property type="evidence" value="ECO:0007669"/>
    <property type="project" value="InterPro"/>
</dbReference>
<name>A0A6G1GDR5_9PEZI</name>
<dbReference type="Gene3D" id="3.30.60.10">
    <property type="entry name" value="Endochitinase-like"/>
    <property type="match status" value="1"/>
</dbReference>
<feature type="domain" description="Chitin-binding type-1" evidence="10">
    <location>
        <begin position="80"/>
        <end position="124"/>
    </location>
</feature>
<keyword evidence="2 8" id="KW-0147">Chitin-binding</keyword>
<evidence type="ECO:0000313" key="13">
    <source>
        <dbReference type="Proteomes" id="UP000504638"/>
    </source>
</evidence>
<protein>
    <submittedName>
        <fullName evidence="12 14">Glycoside hydrolase/deacetylase</fullName>
    </submittedName>
</protein>
<evidence type="ECO:0000259" key="10">
    <source>
        <dbReference type="PROSITE" id="PS50941"/>
    </source>
</evidence>
<organism evidence="12">
    <name type="scientific">Eremomyces bilateralis CBS 781.70</name>
    <dbReference type="NCBI Taxonomy" id="1392243"/>
    <lineage>
        <taxon>Eukaryota</taxon>
        <taxon>Fungi</taxon>
        <taxon>Dikarya</taxon>
        <taxon>Ascomycota</taxon>
        <taxon>Pezizomycotina</taxon>
        <taxon>Dothideomycetes</taxon>
        <taxon>Dothideomycetes incertae sedis</taxon>
        <taxon>Eremomycetales</taxon>
        <taxon>Eremomycetaceae</taxon>
        <taxon>Eremomyces</taxon>
    </lineage>
</organism>
<dbReference type="PANTHER" id="PTHR46471">
    <property type="entry name" value="CHITIN DEACETYLASE"/>
    <property type="match status" value="1"/>
</dbReference>
<evidence type="ECO:0000256" key="2">
    <source>
        <dbReference type="ARBA" id="ARBA00022669"/>
    </source>
</evidence>
<evidence type="ECO:0000256" key="3">
    <source>
        <dbReference type="ARBA" id="ARBA00022723"/>
    </source>
</evidence>
<evidence type="ECO:0000256" key="6">
    <source>
        <dbReference type="ARBA" id="ARBA00023277"/>
    </source>
</evidence>
<evidence type="ECO:0000256" key="9">
    <source>
        <dbReference type="SAM" id="SignalP"/>
    </source>
</evidence>
<dbReference type="Proteomes" id="UP000504638">
    <property type="component" value="Unplaced"/>
</dbReference>
<dbReference type="GO" id="GO:0046872">
    <property type="term" value="F:metal ion binding"/>
    <property type="evidence" value="ECO:0007669"/>
    <property type="project" value="UniProtKB-KW"/>
</dbReference>
<evidence type="ECO:0000256" key="5">
    <source>
        <dbReference type="ARBA" id="ARBA00022801"/>
    </source>
</evidence>
<reference evidence="14" key="2">
    <citation type="submission" date="2020-04" db="EMBL/GenBank/DDBJ databases">
        <authorList>
            <consortium name="NCBI Genome Project"/>
        </authorList>
    </citation>
    <scope>NUCLEOTIDE SEQUENCE</scope>
    <source>
        <strain evidence="14">CBS 781.70</strain>
    </source>
</reference>
<proteinExistence type="predicted"/>
<evidence type="ECO:0000256" key="8">
    <source>
        <dbReference type="PROSITE-ProRule" id="PRU00261"/>
    </source>
</evidence>
<dbReference type="GeneID" id="54416504"/>
<feature type="chain" id="PRO_5044632059" evidence="9">
    <location>
        <begin position="20"/>
        <end position="386"/>
    </location>
</feature>
<feature type="disulfide bond" evidence="8">
    <location>
        <begin position="95"/>
        <end position="109"/>
    </location>
</feature>
<dbReference type="Pfam" id="PF01522">
    <property type="entry name" value="Polysacc_deac_1"/>
    <property type="match status" value="1"/>
</dbReference>
<evidence type="ECO:0000256" key="1">
    <source>
        <dbReference type="ARBA" id="ARBA00001941"/>
    </source>
</evidence>
<keyword evidence="13" id="KW-1185">Reference proteome</keyword>
<dbReference type="SUPFAM" id="SSF57016">
    <property type="entry name" value="Plant lectins/antimicrobial peptides"/>
    <property type="match status" value="1"/>
</dbReference>
<sequence length="386" mass="41389">MKGSVFIASLAALPAFVSAHPNPVPGVPTLWGRRAVKNVDSREGFKLHPQSSEKNAIDKRAANTYAGSAQSEKRQSGNTDGQCGGEFGACADGYCCSGAGWCGNTEEYCAAPGCQFNWGSGCDTLVVPGGPKTSDVERTHVGSIPYGGEGIYACTVPGTFALTFDDGPYHFTGDVLDILDRYNVKATFFMTGNSISKGPIDQAGLPWASIIQRMHSSGHQIASHTWGHQALGSGAAAQGQDPLTTEQRLAQMYNNEIAFNNILGFFPTYMRPPYSDCDDASGCAATMSDLGYHVIYFDFDTEGYLHTTPETIGESKAIFDQQLPQRSPADGAWLNIEHDIHEQVAHTLTEHIIKGAVEAGWKLVTVGECLGDPQENWYRTLGAGST</sequence>
<dbReference type="SUPFAM" id="SSF88713">
    <property type="entry name" value="Glycoside hydrolase/deacetylase"/>
    <property type="match status" value="1"/>
</dbReference>
<accession>A0A6G1GDR5</accession>
<keyword evidence="8" id="KW-1015">Disulfide bond</keyword>
<dbReference type="CDD" id="cd00035">
    <property type="entry name" value="ChtBD1"/>
    <property type="match status" value="1"/>
</dbReference>
<dbReference type="Gene3D" id="3.20.20.370">
    <property type="entry name" value="Glycoside hydrolase/deacetylase"/>
    <property type="match status" value="1"/>
</dbReference>
<comment type="cofactor">
    <cofactor evidence="1">
        <name>Co(2+)</name>
        <dbReference type="ChEBI" id="CHEBI:48828"/>
    </cofactor>
</comment>
<evidence type="ECO:0000259" key="11">
    <source>
        <dbReference type="PROSITE" id="PS51677"/>
    </source>
</evidence>
<dbReference type="PROSITE" id="PS51677">
    <property type="entry name" value="NODB"/>
    <property type="match status" value="1"/>
</dbReference>
<gene>
    <name evidence="12 14" type="ORF">P152DRAFT_388566</name>
</gene>
<dbReference type="InterPro" id="IPR018371">
    <property type="entry name" value="Chitin-binding_1_CS"/>
</dbReference>
<keyword evidence="6" id="KW-0119">Carbohydrate metabolism</keyword>
<evidence type="ECO:0000256" key="4">
    <source>
        <dbReference type="ARBA" id="ARBA00022729"/>
    </source>
</evidence>
<dbReference type="PANTHER" id="PTHR46471:SF4">
    <property type="entry name" value="CHITIN DEACETYLASE"/>
    <property type="match status" value="1"/>
</dbReference>
<dbReference type="OrthoDB" id="407355at2759"/>
<reference evidence="12 14" key="1">
    <citation type="submission" date="2020-01" db="EMBL/GenBank/DDBJ databases">
        <authorList>
            <consortium name="DOE Joint Genome Institute"/>
            <person name="Haridas S."/>
            <person name="Albert R."/>
            <person name="Binder M."/>
            <person name="Bloem J."/>
            <person name="Labutti K."/>
            <person name="Salamov A."/>
            <person name="Andreopoulos B."/>
            <person name="Baker S.E."/>
            <person name="Barry K."/>
            <person name="Bills G."/>
            <person name="Bluhm B.H."/>
            <person name="Cannon C."/>
            <person name="Castanera R."/>
            <person name="Culley D.E."/>
            <person name="Daum C."/>
            <person name="Ezra D."/>
            <person name="Gonzalez J.B."/>
            <person name="Henrissat B."/>
            <person name="Kuo A."/>
            <person name="Liang C."/>
            <person name="Lipzen A."/>
            <person name="Lutzoni F."/>
            <person name="Magnuson J."/>
            <person name="Mondo S."/>
            <person name="Nolan M."/>
            <person name="Ohm R."/>
            <person name="Pangilinan J."/>
            <person name="Park H.-J."/>
            <person name="Ramirez L."/>
            <person name="Alfaro M."/>
            <person name="Sun H."/>
            <person name="Tritt A."/>
            <person name="Yoshinaga Y."/>
            <person name="Zwiers L.-H."/>
            <person name="Turgeon B.G."/>
            <person name="Goodwin S.B."/>
            <person name="Spatafora J.W."/>
            <person name="Crous P.W."/>
            <person name="Grigoriev I.V."/>
        </authorList>
    </citation>
    <scope>NUCLEOTIDE SEQUENCE</scope>
    <source>
        <strain evidence="12 14">CBS 781.70</strain>
    </source>
</reference>
<dbReference type="AlphaFoldDB" id="A0A6G1GDR5"/>
<reference evidence="14" key="3">
    <citation type="submission" date="2025-04" db="UniProtKB">
        <authorList>
            <consortium name="RefSeq"/>
        </authorList>
    </citation>
    <scope>IDENTIFICATION</scope>
    <source>
        <strain evidence="14">CBS 781.70</strain>
    </source>
</reference>
<dbReference type="PROSITE" id="PS00026">
    <property type="entry name" value="CHIT_BIND_I_1"/>
    <property type="match status" value="1"/>
</dbReference>
<keyword evidence="4 9" id="KW-0732">Signal</keyword>
<dbReference type="InterPro" id="IPR002509">
    <property type="entry name" value="NODB_dom"/>
</dbReference>
<keyword evidence="3" id="KW-0479">Metal-binding</keyword>
<dbReference type="EMBL" id="ML975150">
    <property type="protein sequence ID" value="KAF1816046.1"/>
    <property type="molecule type" value="Genomic_DNA"/>
</dbReference>
<dbReference type="SMART" id="SM00270">
    <property type="entry name" value="ChtBD1"/>
    <property type="match status" value="1"/>
</dbReference>